<dbReference type="AlphaFoldDB" id="A0A108UBP9"/>
<accession>A0A108UBP9</accession>
<reference evidence="2 3" key="1">
    <citation type="journal article" date="2014" name="Genome Announc.">
        <title>Draft Genome Sequence of Lysobacter capsici AZ78, a Bacterium Antagonistic to Plant-Pathogenic Oomycetes.</title>
        <authorList>
            <person name="Puopolo G."/>
            <person name="Sonego P."/>
            <person name="Engelen K."/>
            <person name="Pertot I."/>
        </authorList>
    </citation>
    <scope>NUCLEOTIDE SEQUENCE [LARGE SCALE GENOMIC DNA]</scope>
    <source>
        <strain evidence="2 3">AZ78</strain>
    </source>
</reference>
<comment type="caution">
    <text evidence="2">The sequence shown here is derived from an EMBL/GenBank/DDBJ whole genome shotgun (WGS) entry which is preliminary data.</text>
</comment>
<feature type="transmembrane region" description="Helical" evidence="1">
    <location>
        <begin position="44"/>
        <end position="67"/>
    </location>
</feature>
<dbReference type="RefSeq" id="WP_036114828.1">
    <property type="nucleotide sequence ID" value="NZ_JAJA02000001.1"/>
</dbReference>
<name>A0A108UBP9_9GAMM</name>
<dbReference type="Proteomes" id="UP000023435">
    <property type="component" value="Unassembled WGS sequence"/>
</dbReference>
<keyword evidence="1" id="KW-1133">Transmembrane helix</keyword>
<protein>
    <submittedName>
        <fullName evidence="2">Uncharacterized protein</fullName>
    </submittedName>
</protein>
<proteinExistence type="predicted"/>
<evidence type="ECO:0000313" key="2">
    <source>
        <dbReference type="EMBL" id="KWS06271.1"/>
    </source>
</evidence>
<keyword evidence="1" id="KW-0812">Transmembrane</keyword>
<evidence type="ECO:0000256" key="1">
    <source>
        <dbReference type="SAM" id="Phobius"/>
    </source>
</evidence>
<evidence type="ECO:0000313" key="3">
    <source>
        <dbReference type="Proteomes" id="UP000023435"/>
    </source>
</evidence>
<dbReference type="OrthoDB" id="6027283at2"/>
<organism evidence="2 3">
    <name type="scientific">Lysobacter capsici AZ78</name>
    <dbReference type="NCBI Taxonomy" id="1444315"/>
    <lineage>
        <taxon>Bacteria</taxon>
        <taxon>Pseudomonadati</taxon>
        <taxon>Pseudomonadota</taxon>
        <taxon>Gammaproteobacteria</taxon>
        <taxon>Lysobacterales</taxon>
        <taxon>Lysobacteraceae</taxon>
        <taxon>Lysobacter</taxon>
    </lineage>
</organism>
<keyword evidence="1" id="KW-0472">Membrane</keyword>
<gene>
    <name evidence="2" type="ORF">AZ78_3826</name>
</gene>
<dbReference type="EMBL" id="JAJA02000001">
    <property type="protein sequence ID" value="KWS06271.1"/>
    <property type="molecule type" value="Genomic_DNA"/>
</dbReference>
<keyword evidence="3" id="KW-1185">Reference proteome</keyword>
<sequence>MKPARVFAGLLCIALSFGLVLLLGLGMFDPTRDAAASANGSVTPVLIALMPSVTVGLAVFALGVWLISTGRKR</sequence>